<feature type="compositionally biased region" description="Basic and acidic residues" evidence="9">
    <location>
        <begin position="235"/>
        <end position="252"/>
    </location>
</feature>
<evidence type="ECO:0000313" key="10">
    <source>
        <dbReference type="EMBL" id="GCC19320.1"/>
    </source>
</evidence>
<dbReference type="EMBL" id="BEZZ01004878">
    <property type="protein sequence ID" value="GCC19320.1"/>
    <property type="molecule type" value="Genomic_DNA"/>
</dbReference>
<evidence type="ECO:0000256" key="8">
    <source>
        <dbReference type="SAM" id="Coils"/>
    </source>
</evidence>
<sequence>MRGGDMGGEVDTTGRYGMVWEIWEDLQDQIMEEAKELARRSLLYQSHLPPPLVNAKPLSDTAEEEVLEECNEAWRELGEFQNKLTLADIREVVQDSENPLAVLFARERALQAELSVQKNRTPKPLLANHEVLTCLGKQELQNTDKQLEMILSCIRTRKKSLQEELAREQKWLKEQLELEKTVQEKFDHQQQNLLAISKNSEIQKLKSRLEKVTNQKDELLSALGKFLDVHYPPPSEKDTRPKTSRSAAERNKGSANFITLHEILE</sequence>
<dbReference type="OrthoDB" id="9445768at2759"/>
<comment type="similarity">
    <text evidence="3">Belongs to the CENP-K/MCM22 family.</text>
</comment>
<evidence type="ECO:0000256" key="5">
    <source>
        <dbReference type="ARBA" id="ARBA00023054"/>
    </source>
</evidence>
<dbReference type="AlphaFoldDB" id="A0A401RMJ7"/>
<dbReference type="Proteomes" id="UP000287033">
    <property type="component" value="Unassembled WGS sequence"/>
</dbReference>
<dbReference type="Pfam" id="PF11802">
    <property type="entry name" value="CENP-K"/>
    <property type="match status" value="1"/>
</dbReference>
<feature type="coiled-coil region" evidence="8">
    <location>
        <begin position="195"/>
        <end position="222"/>
    </location>
</feature>
<name>A0A401RMJ7_CHIPU</name>
<dbReference type="OMA" id="CDKMWKD"/>
<evidence type="ECO:0000256" key="4">
    <source>
        <dbReference type="ARBA" id="ARBA00022454"/>
    </source>
</evidence>
<keyword evidence="4" id="KW-0158">Chromosome</keyword>
<dbReference type="InterPro" id="IPR020993">
    <property type="entry name" value="Centromere_CenpK"/>
</dbReference>
<dbReference type="GO" id="GO:0005634">
    <property type="term" value="C:nucleus"/>
    <property type="evidence" value="ECO:0007669"/>
    <property type="project" value="UniProtKB-SubCell"/>
</dbReference>
<keyword evidence="6" id="KW-0539">Nucleus</keyword>
<dbReference type="GO" id="GO:0000070">
    <property type="term" value="P:mitotic sister chromatid segregation"/>
    <property type="evidence" value="ECO:0007669"/>
    <property type="project" value="TreeGrafter"/>
</dbReference>
<evidence type="ECO:0000256" key="9">
    <source>
        <dbReference type="SAM" id="MobiDB-lite"/>
    </source>
</evidence>
<protein>
    <recommendedName>
        <fullName evidence="12">Centromere protein K</fullName>
    </recommendedName>
</protein>
<dbReference type="PANTHER" id="PTHR14401:SF6">
    <property type="entry name" value="CENTROMERE PROTEIN K"/>
    <property type="match status" value="1"/>
</dbReference>
<dbReference type="GO" id="GO:0000775">
    <property type="term" value="C:chromosome, centromeric region"/>
    <property type="evidence" value="ECO:0007669"/>
    <property type="project" value="UniProtKB-SubCell"/>
</dbReference>
<reference evidence="10 11" key="1">
    <citation type="journal article" date="2018" name="Nat. Ecol. Evol.">
        <title>Shark genomes provide insights into elasmobranch evolution and the origin of vertebrates.</title>
        <authorList>
            <person name="Hara Y"/>
            <person name="Yamaguchi K"/>
            <person name="Onimaru K"/>
            <person name="Kadota M"/>
            <person name="Koyanagi M"/>
            <person name="Keeley SD"/>
            <person name="Tatsumi K"/>
            <person name="Tanaka K"/>
            <person name="Motone F"/>
            <person name="Kageyama Y"/>
            <person name="Nozu R"/>
            <person name="Adachi N"/>
            <person name="Nishimura O"/>
            <person name="Nakagawa R"/>
            <person name="Tanegashima C"/>
            <person name="Kiyatake I"/>
            <person name="Matsumoto R"/>
            <person name="Murakumo K"/>
            <person name="Nishida K"/>
            <person name="Terakita A"/>
            <person name="Kuratani S"/>
            <person name="Sato K"/>
            <person name="Hyodo S Kuraku.S."/>
        </authorList>
    </citation>
    <scope>NUCLEOTIDE SEQUENCE [LARGE SCALE GENOMIC DNA]</scope>
</reference>
<keyword evidence="7" id="KW-0137">Centromere</keyword>
<keyword evidence="5 8" id="KW-0175">Coiled coil</keyword>
<evidence type="ECO:0000256" key="6">
    <source>
        <dbReference type="ARBA" id="ARBA00023242"/>
    </source>
</evidence>
<evidence type="ECO:0000256" key="2">
    <source>
        <dbReference type="ARBA" id="ARBA00004584"/>
    </source>
</evidence>
<proteinExistence type="inferred from homology"/>
<evidence type="ECO:0000313" key="11">
    <source>
        <dbReference type="Proteomes" id="UP000287033"/>
    </source>
</evidence>
<dbReference type="GO" id="GO:0051382">
    <property type="term" value="P:kinetochore assembly"/>
    <property type="evidence" value="ECO:0007669"/>
    <property type="project" value="InterPro"/>
</dbReference>
<evidence type="ECO:0008006" key="12">
    <source>
        <dbReference type="Google" id="ProtNLM"/>
    </source>
</evidence>
<gene>
    <name evidence="10" type="ORF">chiPu_0021806</name>
</gene>
<dbReference type="STRING" id="137246.A0A401RMJ7"/>
<organism evidence="10 11">
    <name type="scientific">Chiloscyllium punctatum</name>
    <name type="common">Brownbanded bambooshark</name>
    <name type="synonym">Hemiscyllium punctatum</name>
    <dbReference type="NCBI Taxonomy" id="137246"/>
    <lineage>
        <taxon>Eukaryota</taxon>
        <taxon>Metazoa</taxon>
        <taxon>Chordata</taxon>
        <taxon>Craniata</taxon>
        <taxon>Vertebrata</taxon>
        <taxon>Chondrichthyes</taxon>
        <taxon>Elasmobranchii</taxon>
        <taxon>Galeomorphii</taxon>
        <taxon>Galeoidea</taxon>
        <taxon>Orectolobiformes</taxon>
        <taxon>Hemiscylliidae</taxon>
        <taxon>Chiloscyllium</taxon>
    </lineage>
</organism>
<evidence type="ECO:0000256" key="1">
    <source>
        <dbReference type="ARBA" id="ARBA00004123"/>
    </source>
</evidence>
<accession>A0A401RMJ7</accession>
<evidence type="ECO:0000256" key="7">
    <source>
        <dbReference type="ARBA" id="ARBA00023328"/>
    </source>
</evidence>
<evidence type="ECO:0000256" key="3">
    <source>
        <dbReference type="ARBA" id="ARBA00005795"/>
    </source>
</evidence>
<keyword evidence="11" id="KW-1185">Reference proteome</keyword>
<comment type="subcellular location">
    <subcellularLocation>
        <location evidence="2">Chromosome</location>
        <location evidence="2">Centromere</location>
    </subcellularLocation>
    <subcellularLocation>
        <location evidence="1">Nucleus</location>
    </subcellularLocation>
</comment>
<feature type="region of interest" description="Disordered" evidence="9">
    <location>
        <begin position="230"/>
        <end position="254"/>
    </location>
</feature>
<feature type="non-terminal residue" evidence="10">
    <location>
        <position position="265"/>
    </location>
</feature>
<dbReference type="PANTHER" id="PTHR14401">
    <property type="entry name" value="CENTROMERE PROTEIN K"/>
    <property type="match status" value="1"/>
</dbReference>
<comment type="caution">
    <text evidence="10">The sequence shown here is derived from an EMBL/GenBank/DDBJ whole genome shotgun (WGS) entry which is preliminary data.</text>
</comment>